<dbReference type="GO" id="GO:0003677">
    <property type="term" value="F:DNA binding"/>
    <property type="evidence" value="ECO:0007669"/>
    <property type="project" value="UniProtKB-KW"/>
</dbReference>
<keyword evidence="6" id="KW-0238">DNA-binding</keyword>
<dbReference type="InterPro" id="IPR029063">
    <property type="entry name" value="SAM-dependent_MTases_sf"/>
</dbReference>
<dbReference type="InterPro" id="IPR011639">
    <property type="entry name" value="MethylTrfase_TaqI-like_dom"/>
</dbReference>
<keyword evidence="8" id="KW-0175">Coiled coil</keyword>
<dbReference type="EC" id="2.1.1.72" evidence="1"/>
<dbReference type="GO" id="GO:0009307">
    <property type="term" value="P:DNA restriction-modification system"/>
    <property type="evidence" value="ECO:0007669"/>
    <property type="project" value="UniProtKB-KW"/>
</dbReference>
<feature type="domain" description="Type II methyltransferase M.TaqI-like" evidence="9">
    <location>
        <begin position="553"/>
        <end position="768"/>
    </location>
</feature>
<dbReference type="InterPro" id="IPR050953">
    <property type="entry name" value="N4_N6_ade-DNA_methylase"/>
</dbReference>
<keyword evidence="5" id="KW-0680">Restriction system</keyword>
<dbReference type="EMBL" id="SNRY01000614">
    <property type="protein sequence ID" value="KAA6338473.1"/>
    <property type="molecule type" value="Genomic_DNA"/>
</dbReference>
<proteinExistence type="predicted"/>
<accession>A0A5J4RZN0</accession>
<dbReference type="PANTHER" id="PTHR33841:SF1">
    <property type="entry name" value="DNA METHYLTRANSFERASE A"/>
    <property type="match status" value="1"/>
</dbReference>
<dbReference type="PRINTS" id="PR00507">
    <property type="entry name" value="N12N6MTFRASE"/>
</dbReference>
<dbReference type="InterPro" id="IPR025931">
    <property type="entry name" value="TaqI_C"/>
</dbReference>
<dbReference type="InterPro" id="IPR002052">
    <property type="entry name" value="DNA_methylase_N6_adenine_CS"/>
</dbReference>
<evidence type="ECO:0000256" key="5">
    <source>
        <dbReference type="ARBA" id="ARBA00022747"/>
    </source>
</evidence>
<evidence type="ECO:0000259" key="10">
    <source>
        <dbReference type="Pfam" id="PF12950"/>
    </source>
</evidence>
<dbReference type="GO" id="GO:0009007">
    <property type="term" value="F:site-specific DNA-methyltransferase (adenine-specific) activity"/>
    <property type="evidence" value="ECO:0007669"/>
    <property type="project" value="UniProtKB-EC"/>
</dbReference>
<dbReference type="SUPFAM" id="SSF53335">
    <property type="entry name" value="S-adenosyl-L-methionine-dependent methyltransferases"/>
    <property type="match status" value="1"/>
</dbReference>
<evidence type="ECO:0000256" key="2">
    <source>
        <dbReference type="ARBA" id="ARBA00022603"/>
    </source>
</evidence>
<organism evidence="11">
    <name type="scientific">termite gut metagenome</name>
    <dbReference type="NCBI Taxonomy" id="433724"/>
    <lineage>
        <taxon>unclassified sequences</taxon>
        <taxon>metagenomes</taxon>
        <taxon>organismal metagenomes</taxon>
    </lineage>
</organism>
<comment type="catalytic activity">
    <reaction evidence="7">
        <text>a 2'-deoxyadenosine in DNA + S-adenosyl-L-methionine = an N(6)-methyl-2'-deoxyadenosine in DNA + S-adenosyl-L-homocysteine + H(+)</text>
        <dbReference type="Rhea" id="RHEA:15197"/>
        <dbReference type="Rhea" id="RHEA-COMP:12418"/>
        <dbReference type="Rhea" id="RHEA-COMP:12419"/>
        <dbReference type="ChEBI" id="CHEBI:15378"/>
        <dbReference type="ChEBI" id="CHEBI:57856"/>
        <dbReference type="ChEBI" id="CHEBI:59789"/>
        <dbReference type="ChEBI" id="CHEBI:90615"/>
        <dbReference type="ChEBI" id="CHEBI:90616"/>
        <dbReference type="EC" id="2.1.1.72"/>
    </reaction>
</comment>
<sequence>MDKNKAIAIIEETFDKAFDKEVFIRFIKNLLNDIDTSENKYREYRGNLIKESFRAHIAQYTRIGKYIDPNGVALDVLAIEVQDESKLDKARTSLRNFVIDHLEKFEKDYALAAFYSKTDSGYNWRFSFIKLEHQTTVKGGKIKQQKEFTPARRYSFLVGEDEKSYTAKRQLLPLLQNVYNNPLIEDIEKAFSIEVVTAEFFEQYKGLFLHISEHLEADSQIKDVLELAGTDIPRFTKKLLGQIVFLYFLQKKGWLGVPKTEKWGFGRKDFLQSLYTKSIAEDKNFFREFLQYLFYEALARQHGEDNYYERLDCRIPFLNGGLFEADYDWVKFSINIPNSLFRNDDKISKTGDVGTGILDVFDRYNFTIREDEPLEKEVAIDPEMLGKVFEKLLPKTERELKGAFYTPREIVHYMCQESLIHYLDNALNNTIPKEDIEDLVHNGIFSMENDMQVVEKGKETDTYSYKLPESIRTNADSIDKLITNIKICDPAIGSGAFPVGLLNELVNIQLILRKHLSNGYLSQKLNVIGLKPEEYDRHTEKYIYRVKRHSIQESIYGVDIDASAIDIARLRLWLSLVVDEEDFDNIEALPNLDYKIVHGNSLIGLPETTMRDLNLEKDLENLKETFFAENNEIRKKELRQEINKKIRDLLDSAESFAGYKIDFDFKLFFSEVWRDGGFDIVIGNPPYGVKFTNDEKKILREIYPESQFKIDSYSLFILKGMSLSKKTGYMIYIIPSTFMDNYFEENVRVKLICEYKLSLIVELDDKIFDTAIVHSMIIGVENAINNAYNIRTSFLKLDNILYKEIPKSFLIEQPQTNYSIRNFDYYELLKKLNWNSVSFNTVIDLRQAIKSGDDNKYITNKQVAFNYKPILGGKHIQKWFIDNPNLFINYGKHLACPRDPNIFEQPKILLREAGDKIIATIDENKFYIMSSLYNGVLIDAKYRIKYILALLNSEIYQFLMNLQTFSKTSGAFTKAKIFHYYPLPVKRIDDKKQVVIVDIVDKLISIRKHSQNIVFEFFQSLLNSIVYELYFPEEVHAANKGIIEHLQDLKPIDDNMTDDQKLAIINSEFERLYDPYHPVRFAVETIDSVEEIRIIKEALQK</sequence>
<reference evidence="11" key="1">
    <citation type="submission" date="2019-03" db="EMBL/GenBank/DDBJ databases">
        <title>Single cell metagenomics reveals metabolic interactions within the superorganism composed of flagellate Streblomastix strix and complex community of Bacteroidetes bacteria on its surface.</title>
        <authorList>
            <person name="Treitli S.C."/>
            <person name="Kolisko M."/>
            <person name="Husnik F."/>
            <person name="Keeling P."/>
            <person name="Hampl V."/>
        </authorList>
    </citation>
    <scope>NUCLEOTIDE SEQUENCE</scope>
    <source>
        <strain evidence="11">STM</strain>
    </source>
</reference>
<evidence type="ECO:0000313" key="11">
    <source>
        <dbReference type="EMBL" id="KAA6338473.1"/>
    </source>
</evidence>
<dbReference type="GO" id="GO:0032259">
    <property type="term" value="P:methylation"/>
    <property type="evidence" value="ECO:0007669"/>
    <property type="project" value="UniProtKB-KW"/>
</dbReference>
<dbReference type="PANTHER" id="PTHR33841">
    <property type="entry name" value="DNA METHYLTRANSFERASE YEEA-RELATED"/>
    <property type="match status" value="1"/>
</dbReference>
<keyword evidence="4" id="KW-0949">S-adenosyl-L-methionine</keyword>
<evidence type="ECO:0000256" key="7">
    <source>
        <dbReference type="ARBA" id="ARBA00047942"/>
    </source>
</evidence>
<keyword evidence="2 11" id="KW-0489">Methyltransferase</keyword>
<comment type="caution">
    <text evidence="11">The sequence shown here is derived from an EMBL/GenBank/DDBJ whole genome shotgun (WGS) entry which is preliminary data.</text>
</comment>
<name>A0A5J4RZN0_9ZZZZ</name>
<evidence type="ECO:0000256" key="3">
    <source>
        <dbReference type="ARBA" id="ARBA00022679"/>
    </source>
</evidence>
<evidence type="ECO:0000256" key="1">
    <source>
        <dbReference type="ARBA" id="ARBA00011900"/>
    </source>
</evidence>
<evidence type="ECO:0000256" key="6">
    <source>
        <dbReference type="ARBA" id="ARBA00023125"/>
    </source>
</evidence>
<dbReference type="Gene3D" id="3.40.50.150">
    <property type="entry name" value="Vaccinia Virus protein VP39"/>
    <property type="match status" value="1"/>
</dbReference>
<feature type="coiled-coil region" evidence="8">
    <location>
        <begin position="619"/>
        <end position="648"/>
    </location>
</feature>
<dbReference type="Pfam" id="PF12950">
    <property type="entry name" value="TaqI_C"/>
    <property type="match status" value="1"/>
</dbReference>
<gene>
    <name evidence="11" type="ORF">EZS27_013528</name>
</gene>
<protein>
    <recommendedName>
        <fullName evidence="1">site-specific DNA-methyltransferase (adenine-specific)</fullName>
        <ecNumber evidence="1">2.1.1.72</ecNumber>
    </recommendedName>
</protein>
<dbReference type="Pfam" id="PF07669">
    <property type="entry name" value="Eco57I"/>
    <property type="match status" value="1"/>
</dbReference>
<evidence type="ECO:0000256" key="4">
    <source>
        <dbReference type="ARBA" id="ARBA00022691"/>
    </source>
</evidence>
<dbReference type="PROSITE" id="PS00092">
    <property type="entry name" value="N6_MTASE"/>
    <property type="match status" value="1"/>
</dbReference>
<keyword evidence="3 11" id="KW-0808">Transferase</keyword>
<evidence type="ECO:0000259" key="9">
    <source>
        <dbReference type="Pfam" id="PF07669"/>
    </source>
</evidence>
<feature type="domain" description="TaqI-like C-terminal specificity" evidence="10">
    <location>
        <begin position="868"/>
        <end position="985"/>
    </location>
</feature>
<dbReference type="AlphaFoldDB" id="A0A5J4RZN0"/>
<evidence type="ECO:0000256" key="8">
    <source>
        <dbReference type="SAM" id="Coils"/>
    </source>
</evidence>